<evidence type="ECO:0000256" key="3">
    <source>
        <dbReference type="ARBA" id="ARBA00038493"/>
    </source>
</evidence>
<sequence>MRVKHVLCIATNTAVMGPYERTVGFFFPEIAHPFEVLEEAGVAVEFASPLGGIVPEDGYDPSDQVQKKFRDSAAYRRLQHSRKLSEVDVRDYDAIFFPGGLGPMEDISRDRYVKQAVLQAWAAGKIVSAVCHGPVAFLGARLDDGTPFVKGRKLTSFSKAEEDGYAARDVSFDLEGVFREAGAQYSCAEPWQPHLVVDGHLITGQNPASGTLVGKAIAEALAKVE</sequence>
<feature type="domain" description="DJ-1/PfpI" evidence="4">
    <location>
        <begin position="29"/>
        <end position="219"/>
    </location>
</feature>
<dbReference type="SUPFAM" id="SSF52317">
    <property type="entry name" value="Class I glutamine amidotransferase-like"/>
    <property type="match status" value="1"/>
</dbReference>
<dbReference type="Proteomes" id="UP001429601">
    <property type="component" value="Unassembled WGS sequence"/>
</dbReference>
<dbReference type="InterPro" id="IPR002818">
    <property type="entry name" value="DJ-1/PfpI"/>
</dbReference>
<dbReference type="Gene3D" id="3.40.50.880">
    <property type="match status" value="1"/>
</dbReference>
<organism evidence="5 6">
    <name type="scientific">Luteibacter jiangsuensis</name>
    <dbReference type="NCBI Taxonomy" id="637577"/>
    <lineage>
        <taxon>Bacteria</taxon>
        <taxon>Pseudomonadati</taxon>
        <taxon>Pseudomonadota</taxon>
        <taxon>Gammaproteobacteria</taxon>
        <taxon>Lysobacterales</taxon>
        <taxon>Rhodanobacteraceae</taxon>
        <taxon>Luteibacter</taxon>
    </lineage>
</organism>
<dbReference type="InterPro" id="IPR029062">
    <property type="entry name" value="Class_I_gatase-like"/>
</dbReference>
<dbReference type="InterPro" id="IPR050325">
    <property type="entry name" value="Prot/Nucl_acid_deglycase"/>
</dbReference>
<evidence type="ECO:0000313" key="5">
    <source>
        <dbReference type="EMBL" id="NID06481.1"/>
    </source>
</evidence>
<protein>
    <submittedName>
        <fullName evidence="5">Type 1 glutamine amidotransferase domain-containing protein</fullName>
    </submittedName>
</protein>
<dbReference type="CDD" id="cd03141">
    <property type="entry name" value="GATase1_Hsp31_like"/>
    <property type="match status" value="1"/>
</dbReference>
<comment type="similarity">
    <text evidence="3">Belongs to the peptidase C56 family. HSP31-like subfamily.</text>
</comment>
<keyword evidence="5" id="KW-0315">Glutamine amidotransferase</keyword>
<evidence type="ECO:0000259" key="4">
    <source>
        <dbReference type="Pfam" id="PF01965"/>
    </source>
</evidence>
<evidence type="ECO:0000256" key="1">
    <source>
        <dbReference type="ARBA" id="ARBA00023016"/>
    </source>
</evidence>
<keyword evidence="6" id="KW-1185">Reference proteome</keyword>
<dbReference type="EMBL" id="JAAQQR010000009">
    <property type="protein sequence ID" value="NID06481.1"/>
    <property type="molecule type" value="Genomic_DNA"/>
</dbReference>
<dbReference type="PANTHER" id="PTHR48094">
    <property type="entry name" value="PROTEIN/NUCLEIC ACID DEGLYCASE DJ-1-RELATED"/>
    <property type="match status" value="1"/>
</dbReference>
<evidence type="ECO:0000256" key="2">
    <source>
        <dbReference type="ARBA" id="ARBA00023239"/>
    </source>
</evidence>
<comment type="caution">
    <text evidence="5">The sequence shown here is derived from an EMBL/GenBank/DDBJ whole genome shotgun (WGS) entry which is preliminary data.</text>
</comment>
<gene>
    <name evidence="5" type="ORF">HBF26_16420</name>
</gene>
<keyword evidence="2" id="KW-0456">Lyase</keyword>
<evidence type="ECO:0000313" key="6">
    <source>
        <dbReference type="Proteomes" id="UP001429601"/>
    </source>
</evidence>
<accession>A0ABX0Q9X8</accession>
<reference evidence="5 6" key="1">
    <citation type="journal article" date="2011" name="Curr. Microbiol.">
        <title>Luteibacter jiangsuensis sp. nov.: a methamidophos-degrading bacterium isolated from a methamidophos-manufacturing factory.</title>
        <authorList>
            <person name="Wang L."/>
            <person name="Wang G.L."/>
            <person name="Li S.P."/>
            <person name="Jiang J.D."/>
        </authorList>
    </citation>
    <scope>NUCLEOTIDE SEQUENCE [LARGE SCALE GENOMIC DNA]</scope>
    <source>
        <strain evidence="5 6">CGMCC 1.10133</strain>
    </source>
</reference>
<dbReference type="RefSeq" id="WP_167128948.1">
    <property type="nucleotide sequence ID" value="NZ_JAAQQR010000009.1"/>
</dbReference>
<proteinExistence type="inferred from homology"/>
<dbReference type="PANTHER" id="PTHR48094:SF11">
    <property type="entry name" value="GLUTATHIONE-INDEPENDENT GLYOXALASE HSP31-RELATED"/>
    <property type="match status" value="1"/>
</dbReference>
<dbReference type="Pfam" id="PF01965">
    <property type="entry name" value="DJ-1_PfpI"/>
    <property type="match status" value="1"/>
</dbReference>
<name>A0ABX0Q9X8_9GAMM</name>
<keyword evidence="1" id="KW-0346">Stress response</keyword>